<evidence type="ECO:0000256" key="12">
    <source>
        <dbReference type="SAM" id="MobiDB-lite"/>
    </source>
</evidence>
<keyword evidence="4 10" id="KW-1134">Transmembrane beta strand</keyword>
<comment type="caution">
    <text evidence="16">The sequence shown here is derived from an EMBL/GenBank/DDBJ whole genome shotgun (WGS) entry which is preliminary data.</text>
</comment>
<dbReference type="PANTHER" id="PTHR30069">
    <property type="entry name" value="TONB-DEPENDENT OUTER MEMBRANE RECEPTOR"/>
    <property type="match status" value="1"/>
</dbReference>
<comment type="similarity">
    <text evidence="2 10 11">Belongs to the TonB-dependent receptor family.</text>
</comment>
<dbReference type="AlphaFoldDB" id="A0A5C4NIT3"/>
<dbReference type="InterPro" id="IPR000531">
    <property type="entry name" value="Beta-barrel_TonB"/>
</dbReference>
<evidence type="ECO:0000313" key="16">
    <source>
        <dbReference type="EMBL" id="TNC72299.1"/>
    </source>
</evidence>
<dbReference type="Gene3D" id="2.170.130.10">
    <property type="entry name" value="TonB-dependent receptor, plug domain"/>
    <property type="match status" value="1"/>
</dbReference>
<evidence type="ECO:0000259" key="15">
    <source>
        <dbReference type="Pfam" id="PF07715"/>
    </source>
</evidence>
<feature type="domain" description="TonB-dependent receptor plug" evidence="15">
    <location>
        <begin position="63"/>
        <end position="174"/>
    </location>
</feature>
<keyword evidence="6 11" id="KW-0798">TonB box</keyword>
<dbReference type="Gene3D" id="2.40.170.20">
    <property type="entry name" value="TonB-dependent receptor, beta-barrel domain"/>
    <property type="match status" value="1"/>
</dbReference>
<reference evidence="16 17" key="1">
    <citation type="submission" date="2019-06" db="EMBL/GenBank/DDBJ databases">
        <title>Genome sequence of Janthinobacterium lividum UCD_MED1.</title>
        <authorList>
            <person name="De Leon M.E."/>
            <person name="Jospin G."/>
        </authorList>
    </citation>
    <scope>NUCLEOTIDE SEQUENCE [LARGE SCALE GENOMIC DNA]</scope>
    <source>
        <strain evidence="16 17">UCD_MED1</strain>
    </source>
</reference>
<evidence type="ECO:0000256" key="11">
    <source>
        <dbReference type="RuleBase" id="RU003357"/>
    </source>
</evidence>
<evidence type="ECO:0000256" key="9">
    <source>
        <dbReference type="ARBA" id="ARBA00023237"/>
    </source>
</evidence>
<name>A0A5C4NIT3_9BURK</name>
<evidence type="ECO:0000256" key="7">
    <source>
        <dbReference type="ARBA" id="ARBA00023136"/>
    </source>
</evidence>
<sequence length="839" mass="89558">MIKTGTRMKLTLLAAAAMALCQAQAAEPAAASLAANLAASGDLPTVIITGSMPLPTVEQPRDTLAAPVQTASAQQIARSGALDISAFLRRNLGSVYVNEVQNNPFQPDVSYRGYTASPLLGTPQGLSVYLDGMRLNQPFGDVVSWDLIPRMAIKSLTLMPGSNPLFGLNTLGGALALQTKDGKSHPGTAVETRLGSDQRRGVEVEHGGSNAQGWHWYVTGNRFKEDGWRDDSPSDVRQVFGKLGWSDARTDIAVTVAHADNALTGNGLQEQRMLARDYRSVYTKPDLTQNRSTLLNLTGKHQASAALLLSGNVYYRKIDTHTYNGDLNDESLDQSIYQPGAAERAALAAAGYTGFPASGANASNTPFPKWRCIANVLLNDEPAEKCNGMINRSHTEQENYGFSGQFTALADVAGARHAVTAGTAFDASHATFRQTSQFGYLNPDRGITPVDFFADGTQIDDDGTPVDNRVDLSGRMRTWSVYASDSIALKQDLTLTISGRYNRSTVRNRDAITPGGGSGSLDGDHRFSRFNPAIGLAYAPAAGISAYLGYNEGSRTPTAIELGCADPENPCRLPNAMAGDPPLKQVVTKTWEAGVRGQWGEMARWSAGLFRAENHDDILFVADNQAGFGYFKNFGKTRHQGMELALDGKAGVLDFGVNYTWLQATYQSRETVNGSANSSSDAEAPGLEGNIAITPGNRIPLTPSHILKAHVEVQGGRGWTVGLAMTAVSSSYARGNENNAHQAGGPAYLGAGKSGGYAVVELNGKYQLTRQLSVFAQVSNLFDRHYATAAQLGATGFDANGNFSARPLPAVNGEYPMVNATFYAAGAPRSVNVGLRYVF</sequence>
<protein>
    <submittedName>
        <fullName evidence="16">TonB-dependent receptor</fullName>
    </submittedName>
</protein>
<dbReference type="GO" id="GO:0015344">
    <property type="term" value="F:siderophore uptake transmembrane transporter activity"/>
    <property type="evidence" value="ECO:0007669"/>
    <property type="project" value="TreeGrafter"/>
</dbReference>
<evidence type="ECO:0000256" key="1">
    <source>
        <dbReference type="ARBA" id="ARBA00004571"/>
    </source>
</evidence>
<evidence type="ECO:0000256" key="4">
    <source>
        <dbReference type="ARBA" id="ARBA00022452"/>
    </source>
</evidence>
<evidence type="ECO:0000259" key="14">
    <source>
        <dbReference type="Pfam" id="PF00593"/>
    </source>
</evidence>
<feature type="signal peptide" evidence="13">
    <location>
        <begin position="1"/>
        <end position="25"/>
    </location>
</feature>
<evidence type="ECO:0000256" key="10">
    <source>
        <dbReference type="PROSITE-ProRule" id="PRU01360"/>
    </source>
</evidence>
<keyword evidence="9 10" id="KW-0998">Cell outer membrane</keyword>
<keyword evidence="3 10" id="KW-0813">Transport</keyword>
<gene>
    <name evidence="16" type="ORF">FHI69_26635</name>
</gene>
<dbReference type="InterPro" id="IPR012910">
    <property type="entry name" value="Plug_dom"/>
</dbReference>
<dbReference type="PANTHER" id="PTHR30069:SF39">
    <property type="entry name" value="BLL6183 PROTEIN"/>
    <property type="match status" value="1"/>
</dbReference>
<dbReference type="Pfam" id="PF00593">
    <property type="entry name" value="TonB_dep_Rec_b-barrel"/>
    <property type="match status" value="1"/>
</dbReference>
<dbReference type="GO" id="GO:0044718">
    <property type="term" value="P:siderophore transmembrane transport"/>
    <property type="evidence" value="ECO:0007669"/>
    <property type="project" value="TreeGrafter"/>
</dbReference>
<dbReference type="GO" id="GO:0009279">
    <property type="term" value="C:cell outer membrane"/>
    <property type="evidence" value="ECO:0007669"/>
    <property type="project" value="UniProtKB-SubCell"/>
</dbReference>
<evidence type="ECO:0000256" key="8">
    <source>
        <dbReference type="ARBA" id="ARBA00023170"/>
    </source>
</evidence>
<keyword evidence="8 16" id="KW-0675">Receptor</keyword>
<evidence type="ECO:0000256" key="3">
    <source>
        <dbReference type="ARBA" id="ARBA00022448"/>
    </source>
</evidence>
<accession>A0A5C4NIT3</accession>
<evidence type="ECO:0000256" key="6">
    <source>
        <dbReference type="ARBA" id="ARBA00023077"/>
    </source>
</evidence>
<evidence type="ECO:0000256" key="5">
    <source>
        <dbReference type="ARBA" id="ARBA00022692"/>
    </source>
</evidence>
<keyword evidence="5 10" id="KW-0812">Transmembrane</keyword>
<feature type="domain" description="TonB-dependent receptor-like beta-barrel" evidence="14">
    <location>
        <begin position="282"/>
        <end position="781"/>
    </location>
</feature>
<comment type="subcellular location">
    <subcellularLocation>
        <location evidence="1 10">Cell outer membrane</location>
        <topology evidence="1 10">Multi-pass membrane protein</topology>
    </subcellularLocation>
</comment>
<dbReference type="SUPFAM" id="SSF56935">
    <property type="entry name" value="Porins"/>
    <property type="match status" value="1"/>
</dbReference>
<keyword evidence="7 10" id="KW-0472">Membrane</keyword>
<dbReference type="Proteomes" id="UP000305681">
    <property type="component" value="Unassembled WGS sequence"/>
</dbReference>
<keyword evidence="13" id="KW-0732">Signal</keyword>
<dbReference type="InterPro" id="IPR039426">
    <property type="entry name" value="TonB-dep_rcpt-like"/>
</dbReference>
<evidence type="ECO:0000313" key="17">
    <source>
        <dbReference type="Proteomes" id="UP000305681"/>
    </source>
</evidence>
<evidence type="ECO:0000256" key="2">
    <source>
        <dbReference type="ARBA" id="ARBA00009810"/>
    </source>
</evidence>
<dbReference type="PROSITE" id="PS52016">
    <property type="entry name" value="TONB_DEPENDENT_REC_3"/>
    <property type="match status" value="1"/>
</dbReference>
<evidence type="ECO:0000256" key="13">
    <source>
        <dbReference type="SAM" id="SignalP"/>
    </source>
</evidence>
<dbReference type="Pfam" id="PF07715">
    <property type="entry name" value="Plug"/>
    <property type="match status" value="1"/>
</dbReference>
<dbReference type="InterPro" id="IPR036942">
    <property type="entry name" value="Beta-barrel_TonB_sf"/>
</dbReference>
<feature type="region of interest" description="Disordered" evidence="12">
    <location>
        <begin position="179"/>
        <end position="200"/>
    </location>
</feature>
<dbReference type="InterPro" id="IPR037066">
    <property type="entry name" value="Plug_dom_sf"/>
</dbReference>
<feature type="chain" id="PRO_5022812407" evidence="13">
    <location>
        <begin position="26"/>
        <end position="839"/>
    </location>
</feature>
<dbReference type="EMBL" id="VDGE01000017">
    <property type="protein sequence ID" value="TNC72299.1"/>
    <property type="molecule type" value="Genomic_DNA"/>
</dbReference>
<organism evidence="16 17">
    <name type="scientific">Janthinobacterium lividum</name>
    <dbReference type="NCBI Taxonomy" id="29581"/>
    <lineage>
        <taxon>Bacteria</taxon>
        <taxon>Pseudomonadati</taxon>
        <taxon>Pseudomonadota</taxon>
        <taxon>Betaproteobacteria</taxon>
        <taxon>Burkholderiales</taxon>
        <taxon>Oxalobacteraceae</taxon>
        <taxon>Janthinobacterium</taxon>
    </lineage>
</organism>
<proteinExistence type="inferred from homology"/>